<accession>A0A850HBY6</accession>
<evidence type="ECO:0000256" key="1">
    <source>
        <dbReference type="SAM" id="Phobius"/>
    </source>
</evidence>
<dbReference type="GO" id="GO:0140359">
    <property type="term" value="F:ABC-type transporter activity"/>
    <property type="evidence" value="ECO:0007669"/>
    <property type="project" value="InterPro"/>
</dbReference>
<dbReference type="Proteomes" id="UP000528555">
    <property type="component" value="Unassembled WGS sequence"/>
</dbReference>
<dbReference type="Proteomes" id="UP000701680">
    <property type="component" value="Unassembled WGS sequence"/>
</dbReference>
<dbReference type="EMBL" id="JAAIUO010000001">
    <property type="protein sequence ID" value="NSK13426.1"/>
    <property type="molecule type" value="Genomic_DNA"/>
</dbReference>
<feature type="transmembrane region" description="Helical" evidence="1">
    <location>
        <begin position="257"/>
        <end position="275"/>
    </location>
</feature>
<feature type="transmembrane region" description="Helical" evidence="1">
    <location>
        <begin position="201"/>
        <end position="222"/>
    </location>
</feature>
<feature type="transmembrane region" description="Helical" evidence="1">
    <location>
        <begin position="16"/>
        <end position="36"/>
    </location>
</feature>
<dbReference type="GO" id="GO:0005886">
    <property type="term" value="C:plasma membrane"/>
    <property type="evidence" value="ECO:0007669"/>
    <property type="project" value="UniProtKB-SubCell"/>
</dbReference>
<keyword evidence="1" id="KW-1133">Transmembrane helix</keyword>
<keyword evidence="4" id="KW-1185">Reference proteome</keyword>
<keyword evidence="1" id="KW-0812">Transmembrane</keyword>
<evidence type="ECO:0000313" key="4">
    <source>
        <dbReference type="Proteomes" id="UP000528555"/>
    </source>
</evidence>
<organism evidence="3 4">
    <name type="scientific">Dorea phocaeensis</name>
    <dbReference type="NCBI Taxonomy" id="2040291"/>
    <lineage>
        <taxon>Bacteria</taxon>
        <taxon>Bacillati</taxon>
        <taxon>Bacillota</taxon>
        <taxon>Clostridia</taxon>
        <taxon>Lachnospirales</taxon>
        <taxon>Lachnospiraceae</taxon>
        <taxon>Dorea</taxon>
    </lineage>
</organism>
<name>A0A850HBY6_9FIRM</name>
<dbReference type="PANTHER" id="PTHR37305:SF1">
    <property type="entry name" value="MEMBRANE PROTEIN"/>
    <property type="match status" value="1"/>
</dbReference>
<dbReference type="Pfam" id="PF12679">
    <property type="entry name" value="ABC2_membrane_2"/>
    <property type="match status" value="1"/>
</dbReference>
<dbReference type="RefSeq" id="WP_173814137.1">
    <property type="nucleotide sequence ID" value="NZ_JAAITX010000001.1"/>
</dbReference>
<dbReference type="PANTHER" id="PTHR37305">
    <property type="entry name" value="INTEGRAL MEMBRANE PROTEIN-RELATED"/>
    <property type="match status" value="1"/>
</dbReference>
<dbReference type="EMBL" id="JAAITX010000001">
    <property type="protein sequence ID" value="NVH57445.1"/>
    <property type="molecule type" value="Genomic_DNA"/>
</dbReference>
<gene>
    <name evidence="3" type="ORF">G5A66_02030</name>
    <name evidence="2" type="ORF">G5A75_00780</name>
</gene>
<protein>
    <submittedName>
        <fullName evidence="3">ABC transporter permease subunit</fullName>
    </submittedName>
</protein>
<dbReference type="AlphaFoldDB" id="A0A850HBY6"/>
<keyword evidence="1" id="KW-0472">Membrane</keyword>
<evidence type="ECO:0000313" key="2">
    <source>
        <dbReference type="EMBL" id="NSK13426.1"/>
    </source>
</evidence>
<feature type="transmembrane region" description="Helical" evidence="1">
    <location>
        <begin position="170"/>
        <end position="194"/>
    </location>
</feature>
<feature type="transmembrane region" description="Helical" evidence="1">
    <location>
        <begin position="125"/>
        <end position="158"/>
    </location>
</feature>
<feature type="transmembrane region" description="Helical" evidence="1">
    <location>
        <begin position="83"/>
        <end position="104"/>
    </location>
</feature>
<reference evidence="3" key="2">
    <citation type="submission" date="2020-02" db="EMBL/GenBank/DDBJ databases">
        <authorList>
            <person name="Littmann E."/>
            <person name="Sorbara M."/>
        </authorList>
    </citation>
    <scope>NUCLEOTIDE SEQUENCE</scope>
    <source>
        <strain evidence="3">MSK.17.11</strain>
        <strain evidence="2">MSK.17.38</strain>
    </source>
</reference>
<evidence type="ECO:0000313" key="5">
    <source>
        <dbReference type="Proteomes" id="UP000701680"/>
    </source>
</evidence>
<reference evidence="4 5" key="1">
    <citation type="journal article" date="2020" name="Cell Host Microbe">
        <title>Functional and Genomic Variation between Human-Derived Isolates of Lachnospiraceae Reveals Inter- and Intra-Species Diversity.</title>
        <authorList>
            <person name="Sorbara M.T."/>
            <person name="Littmann E.R."/>
            <person name="Fontana E."/>
            <person name="Moody T.U."/>
            <person name="Kohout C.E."/>
            <person name="Gjonbalaj M."/>
            <person name="Eaton V."/>
            <person name="Seok R."/>
            <person name="Leiner I.M."/>
            <person name="Pamer E.G."/>
        </authorList>
    </citation>
    <scope>NUCLEOTIDE SEQUENCE [LARGE SCALE GENOMIC DNA]</scope>
    <source>
        <strain evidence="3 4">MSK.17.11</strain>
        <strain evidence="2 5">MSK.17.38</strain>
    </source>
</reference>
<sequence>MIHIIRSDFYKLKKARYFWICLMASILLAVVTIFILDFTYKVAGEQMEASMASQEQALQENGFNISTDGVPSSYEELTASSQMVSFFAGNTPLILAILISLFVGSEFNNGTIKNMVSKNYSRTKIYASKLITSCAAAIFFALVSAAASAVTATALWGFGETPDGYWAELFASVALELLLLCAFVSIFVMFAMLIRQNGGALAASIGFLEFFYLFVVLGEALINKIFDQDLALSNYLIDANMSAIAAGLNHTVVTRSLLVGLGFFAVAAAIGLISFQKRDIK</sequence>
<comment type="caution">
    <text evidence="3">The sequence shown here is derived from an EMBL/GenBank/DDBJ whole genome shotgun (WGS) entry which is preliminary data.</text>
</comment>
<evidence type="ECO:0000313" key="3">
    <source>
        <dbReference type="EMBL" id="NVH57445.1"/>
    </source>
</evidence>
<proteinExistence type="predicted"/>